<feature type="domain" description="CHAT" evidence="1">
    <location>
        <begin position="543"/>
        <end position="761"/>
    </location>
</feature>
<proteinExistence type="predicted"/>
<evidence type="ECO:0000259" key="1">
    <source>
        <dbReference type="Pfam" id="PF12770"/>
    </source>
</evidence>
<dbReference type="RefSeq" id="WP_035905433.1">
    <property type="nucleotide sequence ID" value="NZ_AVPK01000006.1"/>
</dbReference>
<protein>
    <recommendedName>
        <fullName evidence="1">CHAT domain-containing protein</fullName>
    </recommendedName>
</protein>
<dbReference type="AlphaFoldDB" id="A0A0A0JKJ9"/>
<dbReference type="eggNOG" id="COG4995">
    <property type="taxonomic scope" value="Bacteria"/>
</dbReference>
<dbReference type="Gene3D" id="1.25.40.10">
    <property type="entry name" value="Tetratricopeptide repeat domain"/>
    <property type="match status" value="1"/>
</dbReference>
<evidence type="ECO:0000313" key="3">
    <source>
        <dbReference type="Proteomes" id="UP000030011"/>
    </source>
</evidence>
<dbReference type="EMBL" id="AVPK01000006">
    <property type="protein sequence ID" value="KGN37299.1"/>
    <property type="molecule type" value="Genomic_DNA"/>
</dbReference>
<evidence type="ECO:0000313" key="2">
    <source>
        <dbReference type="EMBL" id="KGN37299.1"/>
    </source>
</evidence>
<dbReference type="STRING" id="1385521.N803_15340"/>
<dbReference type="Proteomes" id="UP000030011">
    <property type="component" value="Unassembled WGS sequence"/>
</dbReference>
<gene>
    <name evidence="2" type="ORF">N803_15340</name>
</gene>
<dbReference type="SUPFAM" id="SSF48452">
    <property type="entry name" value="TPR-like"/>
    <property type="match status" value="1"/>
</dbReference>
<name>A0A0A0JKJ9_9MICO</name>
<sequence length="787" mass="82464">MARFGIDGPEAGLALLDEVHRIVDGSSAPLLGAIAHIQAGAINVMSSNWSEALAELAQVEPHLDDLTPPERCATLINRGLAHLSLQQLTEGRADLEAALTIAVDHDLRMEEFKARHNLGCVAFIAGDLPAALRLMAEAAALDAGVGLARAHLDHAKVLLDAGLVDEAEVVLDLGLDAAHEDRQPLERGDIQIDLARAALLRGDLAQARTWAGRAARTFRTLHATGRADEAELIGAAIDVGIGSRLARAGAVADRWDSPIATQPNERLATRIRAEVALGRHDLAVAQQELDRLDTSAVVPLGAFLHERLLAARIAAADGDPARSKALIAGAAERLARDQGSVHSHEVRAGLALHAARIRDADVEMATDSGSLSELFDATERWRAASLRAAPISPPDDPEVGALVGRLRQLRRDSQPSAAAVTADRDLEASRLQAEITERLRRTVGPTGPRGLRAATLDEASALVGSRRATVITFHEVRGTVVRVVVGPDTTQSVIGPVAEVVAASSRAIADGRALALARPTMTRFLAQARASSLRRVDELLLGGLSATGTVVIVPTVGLASLPWRALPSLAGHPVVASPSVTAWAQRSTPETHFRGVVALPGPGLPRSREEAQAVTKVWGRHTESASATTPSAYAVSSDVREALASASVVHLAAHGHHVDQSPLFSSLDMADGPVFAHELRAPLAAELVILSACDVGRSRGRVGDEPLGLAAALLSLGVQCAVAATNPVHDDVAAAAMIALHKRLVDGVDVATALRDTAIEVEGADAFCAYGNTWSRPQLANSSPPGR</sequence>
<comment type="caution">
    <text evidence="2">The sequence shown here is derived from an EMBL/GenBank/DDBJ whole genome shotgun (WGS) entry which is preliminary data.</text>
</comment>
<accession>A0A0A0JKJ9</accession>
<dbReference type="InterPro" id="IPR024983">
    <property type="entry name" value="CHAT_dom"/>
</dbReference>
<keyword evidence="3" id="KW-1185">Reference proteome</keyword>
<organism evidence="2 3">
    <name type="scientific">Knoellia subterranea KCTC 19937</name>
    <dbReference type="NCBI Taxonomy" id="1385521"/>
    <lineage>
        <taxon>Bacteria</taxon>
        <taxon>Bacillati</taxon>
        <taxon>Actinomycetota</taxon>
        <taxon>Actinomycetes</taxon>
        <taxon>Micrococcales</taxon>
        <taxon>Intrasporangiaceae</taxon>
        <taxon>Knoellia</taxon>
    </lineage>
</organism>
<reference evidence="2 3" key="1">
    <citation type="submission" date="2013-08" db="EMBL/GenBank/DDBJ databases">
        <title>The genome sequence of Knoellia subterranea.</title>
        <authorList>
            <person name="Zhu W."/>
            <person name="Wang G."/>
        </authorList>
    </citation>
    <scope>NUCLEOTIDE SEQUENCE [LARGE SCALE GENOMIC DNA]</scope>
    <source>
        <strain evidence="2 3">KCTC 19937</strain>
    </source>
</reference>
<dbReference type="InterPro" id="IPR011990">
    <property type="entry name" value="TPR-like_helical_dom_sf"/>
</dbReference>
<dbReference type="OrthoDB" id="9761935at2"/>
<dbReference type="Pfam" id="PF12770">
    <property type="entry name" value="CHAT"/>
    <property type="match status" value="1"/>
</dbReference>